<feature type="domain" description="BPL/LPL catalytic" evidence="5">
    <location>
        <begin position="1"/>
        <end position="190"/>
    </location>
</feature>
<dbReference type="EC" id="6.3.4.15" evidence="3"/>
<dbReference type="InterPro" id="IPR045864">
    <property type="entry name" value="aa-tRNA-synth_II/BPL/LPL"/>
</dbReference>
<dbReference type="CDD" id="cd16442">
    <property type="entry name" value="BPL"/>
    <property type="match status" value="1"/>
</dbReference>
<comment type="catalytic activity">
    <reaction evidence="4">
        <text>biotin + L-lysyl-[protein] + ATP = N(6)-biotinyl-L-lysyl-[protein] + AMP + diphosphate + H(+)</text>
        <dbReference type="Rhea" id="RHEA:11756"/>
        <dbReference type="Rhea" id="RHEA-COMP:9752"/>
        <dbReference type="Rhea" id="RHEA-COMP:10505"/>
        <dbReference type="ChEBI" id="CHEBI:15378"/>
        <dbReference type="ChEBI" id="CHEBI:29969"/>
        <dbReference type="ChEBI" id="CHEBI:30616"/>
        <dbReference type="ChEBI" id="CHEBI:33019"/>
        <dbReference type="ChEBI" id="CHEBI:57586"/>
        <dbReference type="ChEBI" id="CHEBI:83144"/>
        <dbReference type="ChEBI" id="CHEBI:456215"/>
        <dbReference type="EC" id="6.3.4.15"/>
    </reaction>
</comment>
<gene>
    <name evidence="6" type="ORF">FH603_1237</name>
</gene>
<dbReference type="Pfam" id="PF02237">
    <property type="entry name" value="BPL_C"/>
    <property type="match status" value="1"/>
</dbReference>
<dbReference type="InterPro" id="IPR004143">
    <property type="entry name" value="BPL_LPL_catalytic"/>
</dbReference>
<keyword evidence="1 6" id="KW-0436">Ligase</keyword>
<evidence type="ECO:0000256" key="4">
    <source>
        <dbReference type="ARBA" id="ARBA00047846"/>
    </source>
</evidence>
<evidence type="ECO:0000256" key="2">
    <source>
        <dbReference type="ARBA" id="ARBA00023267"/>
    </source>
</evidence>
<proteinExistence type="predicted"/>
<keyword evidence="7" id="KW-1185">Reference proteome</keyword>
<evidence type="ECO:0000256" key="3">
    <source>
        <dbReference type="ARBA" id="ARBA00024227"/>
    </source>
</evidence>
<reference evidence="6 7" key="1">
    <citation type="submission" date="2019-06" db="EMBL/GenBank/DDBJ databases">
        <title>Spirosoma utsteinense sp. nov. isolated from Antarctic ice-free soils.</title>
        <authorList>
            <person name="Tahon G."/>
        </authorList>
    </citation>
    <scope>NUCLEOTIDE SEQUENCE [LARGE SCALE GENOMIC DNA]</scope>
    <source>
        <strain evidence="6 7">LMG 31447</strain>
    </source>
</reference>
<dbReference type="NCBIfam" id="TIGR00121">
    <property type="entry name" value="birA_ligase"/>
    <property type="match status" value="1"/>
</dbReference>
<keyword evidence="2" id="KW-0092">Biotin</keyword>
<dbReference type="PROSITE" id="PS51733">
    <property type="entry name" value="BPL_LPL_CATALYTIC"/>
    <property type="match status" value="1"/>
</dbReference>
<dbReference type="GO" id="GO:0016874">
    <property type="term" value="F:ligase activity"/>
    <property type="evidence" value="ECO:0007669"/>
    <property type="project" value="UniProtKB-KW"/>
</dbReference>
<protein>
    <recommendedName>
        <fullName evidence="3">biotin--[biotin carboxyl-carrier protein] ligase</fullName>
        <ecNumber evidence="3">6.3.4.15</ecNumber>
    </recommendedName>
</protein>
<dbReference type="PANTHER" id="PTHR12835:SF5">
    <property type="entry name" value="BIOTIN--PROTEIN LIGASE"/>
    <property type="match status" value="1"/>
</dbReference>
<dbReference type="InterPro" id="IPR004408">
    <property type="entry name" value="Biotin_CoA_COase_ligase"/>
</dbReference>
<name>A0ABR6W2B4_9BACT</name>
<evidence type="ECO:0000313" key="7">
    <source>
        <dbReference type="Proteomes" id="UP000700732"/>
    </source>
</evidence>
<dbReference type="InterPro" id="IPR003142">
    <property type="entry name" value="BPL_C"/>
</dbReference>
<dbReference type="SUPFAM" id="SSF55681">
    <property type="entry name" value="Class II aaRS and biotin synthetases"/>
    <property type="match status" value="1"/>
</dbReference>
<dbReference type="Pfam" id="PF03099">
    <property type="entry name" value="BPL_LplA_LipB"/>
    <property type="match status" value="1"/>
</dbReference>
<evidence type="ECO:0000313" key="6">
    <source>
        <dbReference type="EMBL" id="MBC3790746.1"/>
    </source>
</evidence>
<evidence type="ECO:0000256" key="1">
    <source>
        <dbReference type="ARBA" id="ARBA00022598"/>
    </source>
</evidence>
<dbReference type="PANTHER" id="PTHR12835">
    <property type="entry name" value="BIOTIN PROTEIN LIGASE"/>
    <property type="match status" value="1"/>
</dbReference>
<comment type="caution">
    <text evidence="6">The sequence shown here is derived from an EMBL/GenBank/DDBJ whole genome shotgun (WGS) entry which is preliminary data.</text>
</comment>
<sequence>MYKIYPKTLFAGQIIKYLPSCQSTNDEASDLIAQSEPAEGTIVVTDNQTAGRGQRGNIWLAQAGQNLTFSLILKPVFLPASDQFWLNMAISLGITDTLKPLIGEALRIKWPNDIYAGDQKLGGILIENTLHSYHIAWSVVGMGLNVNQVEFAHPTATSIQQQTPLPNGYDLPGLLSACCEHIEQRYLQLRSGQRKELESSYLQLLYRYQEVHHFKSEDRLFTGKIVGIDPMGRLAIQRGDGVRYFNFKEVAFILMNDE</sequence>
<dbReference type="EMBL" id="VFIA01000005">
    <property type="protein sequence ID" value="MBC3790746.1"/>
    <property type="molecule type" value="Genomic_DNA"/>
</dbReference>
<dbReference type="Gene3D" id="3.30.930.10">
    <property type="entry name" value="Bira Bifunctional Protein, Domain 2"/>
    <property type="match status" value="1"/>
</dbReference>
<dbReference type="RefSeq" id="WP_186736558.1">
    <property type="nucleotide sequence ID" value="NZ_VFIA01000005.1"/>
</dbReference>
<evidence type="ECO:0000259" key="5">
    <source>
        <dbReference type="PROSITE" id="PS51733"/>
    </source>
</evidence>
<organism evidence="6 7">
    <name type="scientific">Spirosoma utsteinense</name>
    <dbReference type="NCBI Taxonomy" id="2585773"/>
    <lineage>
        <taxon>Bacteria</taxon>
        <taxon>Pseudomonadati</taxon>
        <taxon>Bacteroidota</taxon>
        <taxon>Cytophagia</taxon>
        <taxon>Cytophagales</taxon>
        <taxon>Cytophagaceae</taxon>
        <taxon>Spirosoma</taxon>
    </lineage>
</organism>
<accession>A0ABR6W2B4</accession>
<dbReference type="Proteomes" id="UP000700732">
    <property type="component" value="Unassembled WGS sequence"/>
</dbReference>